<name>A0A0F9JXW1_9ZZZZ</name>
<organism evidence="1">
    <name type="scientific">marine sediment metagenome</name>
    <dbReference type="NCBI Taxonomy" id="412755"/>
    <lineage>
        <taxon>unclassified sequences</taxon>
        <taxon>metagenomes</taxon>
        <taxon>ecological metagenomes</taxon>
    </lineage>
</organism>
<sequence length="47" mass="5551">MSRQNICPKCKKDYGDIFGLWFSSIIKSIDRTNHTCNMCGYKWSTSW</sequence>
<proteinExistence type="predicted"/>
<gene>
    <name evidence="1" type="ORF">LCGC14_1472840</name>
</gene>
<protein>
    <submittedName>
        <fullName evidence="1">Uncharacterized protein</fullName>
    </submittedName>
</protein>
<dbReference type="AlphaFoldDB" id="A0A0F9JXW1"/>
<dbReference type="EMBL" id="LAZR01010379">
    <property type="protein sequence ID" value="KKM67266.1"/>
    <property type="molecule type" value="Genomic_DNA"/>
</dbReference>
<evidence type="ECO:0000313" key="1">
    <source>
        <dbReference type="EMBL" id="KKM67266.1"/>
    </source>
</evidence>
<comment type="caution">
    <text evidence="1">The sequence shown here is derived from an EMBL/GenBank/DDBJ whole genome shotgun (WGS) entry which is preliminary data.</text>
</comment>
<accession>A0A0F9JXW1</accession>
<reference evidence="1" key="1">
    <citation type="journal article" date="2015" name="Nature">
        <title>Complex archaea that bridge the gap between prokaryotes and eukaryotes.</title>
        <authorList>
            <person name="Spang A."/>
            <person name="Saw J.H."/>
            <person name="Jorgensen S.L."/>
            <person name="Zaremba-Niedzwiedzka K."/>
            <person name="Martijn J."/>
            <person name="Lind A.E."/>
            <person name="van Eijk R."/>
            <person name="Schleper C."/>
            <person name="Guy L."/>
            <person name="Ettema T.J."/>
        </authorList>
    </citation>
    <scope>NUCLEOTIDE SEQUENCE</scope>
</reference>